<dbReference type="GO" id="GO:0016020">
    <property type="term" value="C:membrane"/>
    <property type="evidence" value="ECO:0007669"/>
    <property type="project" value="InterPro"/>
</dbReference>
<dbReference type="SUPFAM" id="SSF47661">
    <property type="entry name" value="t-snare proteins"/>
    <property type="match status" value="1"/>
</dbReference>
<organism evidence="3 4">
    <name type="scientific">Phaseolus angularis</name>
    <name type="common">Azuki bean</name>
    <name type="synonym">Vigna angularis</name>
    <dbReference type="NCBI Taxonomy" id="3914"/>
    <lineage>
        <taxon>Eukaryota</taxon>
        <taxon>Viridiplantae</taxon>
        <taxon>Streptophyta</taxon>
        <taxon>Embryophyta</taxon>
        <taxon>Tracheophyta</taxon>
        <taxon>Spermatophyta</taxon>
        <taxon>Magnoliopsida</taxon>
        <taxon>eudicotyledons</taxon>
        <taxon>Gunneridae</taxon>
        <taxon>Pentapetalae</taxon>
        <taxon>rosids</taxon>
        <taxon>fabids</taxon>
        <taxon>Fabales</taxon>
        <taxon>Fabaceae</taxon>
        <taxon>Papilionoideae</taxon>
        <taxon>50 kb inversion clade</taxon>
        <taxon>NPAAA clade</taxon>
        <taxon>indigoferoid/millettioid clade</taxon>
        <taxon>Phaseoleae</taxon>
        <taxon>Vigna</taxon>
    </lineage>
</organism>
<dbReference type="InterPro" id="IPR010989">
    <property type="entry name" value="SNARE"/>
</dbReference>
<dbReference type="Gene3D" id="1.20.5.190">
    <property type="match status" value="1"/>
</dbReference>
<feature type="coiled-coil region" evidence="2">
    <location>
        <begin position="6"/>
        <end position="54"/>
    </location>
</feature>
<dbReference type="GO" id="GO:0015031">
    <property type="term" value="P:protein transport"/>
    <property type="evidence" value="ECO:0007669"/>
    <property type="project" value="UniProtKB-KW"/>
</dbReference>
<evidence type="ECO:0000256" key="2">
    <source>
        <dbReference type="SAM" id="Coils"/>
    </source>
</evidence>
<sequence>MGRLSETKVSKEAGRIKKEIQELKEEIKRIKEEIQELKKEFKTMKTDMDEFKKSNKKALDSMMAKLTQLVPST</sequence>
<keyword evidence="1" id="KW-0653">Protein transport</keyword>
<name>A0A0L9U5Q1_PHAAN</name>
<keyword evidence="1" id="KW-0813">Transport</keyword>
<dbReference type="AlphaFoldDB" id="A0A0L9U5Q1"/>
<proteinExistence type="predicted"/>
<gene>
    <name evidence="3" type="ORF">LR48_Vigan03g135900</name>
</gene>
<evidence type="ECO:0000256" key="1">
    <source>
        <dbReference type="ARBA" id="ARBA00022927"/>
    </source>
</evidence>
<evidence type="ECO:0000313" key="3">
    <source>
        <dbReference type="EMBL" id="KOM37977.1"/>
    </source>
</evidence>
<keyword evidence="2" id="KW-0175">Coiled coil</keyword>
<reference evidence="4" key="1">
    <citation type="journal article" date="2015" name="Proc. Natl. Acad. Sci. U.S.A.">
        <title>Genome sequencing of adzuki bean (Vigna angularis) provides insight into high starch and low fat accumulation and domestication.</title>
        <authorList>
            <person name="Yang K."/>
            <person name="Tian Z."/>
            <person name="Chen C."/>
            <person name="Luo L."/>
            <person name="Zhao B."/>
            <person name="Wang Z."/>
            <person name="Yu L."/>
            <person name="Li Y."/>
            <person name="Sun Y."/>
            <person name="Li W."/>
            <person name="Chen Y."/>
            <person name="Li Y."/>
            <person name="Zhang Y."/>
            <person name="Ai D."/>
            <person name="Zhao J."/>
            <person name="Shang C."/>
            <person name="Ma Y."/>
            <person name="Wu B."/>
            <person name="Wang M."/>
            <person name="Gao L."/>
            <person name="Sun D."/>
            <person name="Zhang P."/>
            <person name="Guo F."/>
            <person name="Wang W."/>
            <person name="Li Y."/>
            <person name="Wang J."/>
            <person name="Varshney R.K."/>
            <person name="Wang J."/>
            <person name="Ling H.Q."/>
            <person name="Wan P."/>
        </authorList>
    </citation>
    <scope>NUCLEOTIDE SEQUENCE</scope>
    <source>
        <strain evidence="4">cv. Jingnong 6</strain>
    </source>
</reference>
<dbReference type="GO" id="GO:0016192">
    <property type="term" value="P:vesicle-mediated transport"/>
    <property type="evidence" value="ECO:0007669"/>
    <property type="project" value="InterPro"/>
</dbReference>
<evidence type="ECO:0000313" key="4">
    <source>
        <dbReference type="Proteomes" id="UP000053144"/>
    </source>
</evidence>
<protein>
    <submittedName>
        <fullName evidence="3">Uncharacterized protein</fullName>
    </submittedName>
</protein>
<dbReference type="EMBL" id="CM003373">
    <property type="protein sequence ID" value="KOM37977.1"/>
    <property type="molecule type" value="Genomic_DNA"/>
</dbReference>
<dbReference type="Gramene" id="KOM37977">
    <property type="protein sequence ID" value="KOM37977"/>
    <property type="gene ID" value="LR48_Vigan03g135900"/>
</dbReference>
<accession>A0A0L9U5Q1</accession>
<dbReference type="Proteomes" id="UP000053144">
    <property type="component" value="Chromosome 3"/>
</dbReference>